<evidence type="ECO:0000256" key="6">
    <source>
        <dbReference type="HAMAP-Rule" id="MF_01930"/>
    </source>
</evidence>
<dbReference type="eggNOG" id="COG0299">
    <property type="taxonomic scope" value="Bacteria"/>
</dbReference>
<reference evidence="8 9" key="1">
    <citation type="journal article" date="2013" name="PLoS ONE">
        <title>Bacterial endosymbiosis in a chordate host: long-term co-evolution and conservation of secondary metabolism.</title>
        <authorList>
            <person name="Kwan J.C."/>
            <person name="Schmidt E.W."/>
        </authorList>
    </citation>
    <scope>NUCLEOTIDE SEQUENCE [LARGE SCALE GENOMIC DNA]</scope>
    <source>
        <strain evidence="9">faulkneri L5</strain>
    </source>
</reference>
<dbReference type="Pfam" id="PF00551">
    <property type="entry name" value="Formyl_trans_N"/>
    <property type="match status" value="1"/>
</dbReference>
<keyword evidence="9" id="KW-1185">Reference proteome</keyword>
<dbReference type="UniPathway" id="UPA00074">
    <property type="reaction ID" value="UER00126"/>
</dbReference>
<dbReference type="EMBL" id="CP006745">
    <property type="protein sequence ID" value="AHC73898.1"/>
    <property type="molecule type" value="Genomic_DNA"/>
</dbReference>
<evidence type="ECO:0000256" key="2">
    <source>
        <dbReference type="ARBA" id="ARBA00022679"/>
    </source>
</evidence>
<evidence type="ECO:0000313" key="8">
    <source>
        <dbReference type="EMBL" id="AHC73898.1"/>
    </source>
</evidence>
<dbReference type="PATRIC" id="fig|1401328.3.peg.697"/>
<protein>
    <recommendedName>
        <fullName evidence="6">Phosphoribosylglycinamide formyltransferase</fullName>
        <ecNumber evidence="6">2.1.2.2</ecNumber>
    </recommendedName>
    <alternativeName>
        <fullName evidence="6">5'-phosphoribosylglycinamide transformylase</fullName>
    </alternativeName>
    <alternativeName>
        <fullName evidence="6">GAR transformylase</fullName>
        <shortName evidence="6">GART</shortName>
    </alternativeName>
</protein>
<evidence type="ECO:0000256" key="5">
    <source>
        <dbReference type="ARBA" id="ARBA00047664"/>
    </source>
</evidence>
<dbReference type="GO" id="GO:0004644">
    <property type="term" value="F:phosphoribosylglycinamide formyltransferase activity"/>
    <property type="evidence" value="ECO:0007669"/>
    <property type="project" value="UniProtKB-UniRule"/>
</dbReference>
<dbReference type="AlphaFoldDB" id="V9TW18"/>
<dbReference type="HOGENOM" id="CLU_038395_1_1_5"/>
<keyword evidence="2 6" id="KW-0808">Transferase</keyword>
<gene>
    <name evidence="6 8" type="primary">purN</name>
    <name evidence="8" type="ORF">P856_691</name>
</gene>
<feature type="domain" description="Formyl transferase N-terminal" evidence="7">
    <location>
        <begin position="5"/>
        <end position="182"/>
    </location>
</feature>
<dbReference type="NCBIfam" id="TIGR00639">
    <property type="entry name" value="PurN"/>
    <property type="match status" value="1"/>
</dbReference>
<comment type="catalytic activity">
    <reaction evidence="5 6">
        <text>N(1)-(5-phospho-beta-D-ribosyl)glycinamide + (6R)-10-formyltetrahydrofolate = N(2)-formyl-N(1)-(5-phospho-beta-D-ribosyl)glycinamide + (6S)-5,6,7,8-tetrahydrofolate + H(+)</text>
        <dbReference type="Rhea" id="RHEA:15053"/>
        <dbReference type="ChEBI" id="CHEBI:15378"/>
        <dbReference type="ChEBI" id="CHEBI:57453"/>
        <dbReference type="ChEBI" id="CHEBI:143788"/>
        <dbReference type="ChEBI" id="CHEBI:147286"/>
        <dbReference type="ChEBI" id="CHEBI:195366"/>
        <dbReference type="EC" id="2.1.2.2"/>
    </reaction>
</comment>
<dbReference type="PROSITE" id="PS00373">
    <property type="entry name" value="GART"/>
    <property type="match status" value="1"/>
</dbReference>
<feature type="binding site" evidence="6">
    <location>
        <begin position="15"/>
        <end position="17"/>
    </location>
    <ligand>
        <name>N(1)-(5-phospho-beta-D-ribosyl)glycinamide</name>
        <dbReference type="ChEBI" id="CHEBI:143788"/>
    </ligand>
</feature>
<comment type="pathway">
    <text evidence="1 6">Purine metabolism; IMP biosynthesis via de novo pathway; N(2)-formyl-N(1)-(5-phospho-D-ribosyl)glycinamide from N(1)-(5-phospho-D-ribosyl)glycinamide (10-formyl THF route): step 1/1.</text>
</comment>
<feature type="site" description="Raises pKa of active site His" evidence="6">
    <location>
        <position position="148"/>
    </location>
</feature>
<evidence type="ECO:0000313" key="9">
    <source>
        <dbReference type="Proteomes" id="UP000018700"/>
    </source>
</evidence>
<dbReference type="InterPro" id="IPR001555">
    <property type="entry name" value="GART_AS"/>
</dbReference>
<dbReference type="RefSeq" id="WP_025300776.1">
    <property type="nucleotide sequence ID" value="NZ_CP006745.1"/>
</dbReference>
<dbReference type="PANTHER" id="PTHR43369:SF2">
    <property type="entry name" value="PHOSPHORIBOSYLGLYCINAMIDE FORMYLTRANSFERASE"/>
    <property type="match status" value="1"/>
</dbReference>
<dbReference type="InterPro" id="IPR036477">
    <property type="entry name" value="Formyl_transf_N_sf"/>
</dbReference>
<organism evidence="8 9">
    <name type="scientific">Candidatus Endolissoclinum faulkneri L5</name>
    <dbReference type="NCBI Taxonomy" id="1401328"/>
    <lineage>
        <taxon>Bacteria</taxon>
        <taxon>Pseudomonadati</taxon>
        <taxon>Pseudomonadota</taxon>
        <taxon>Alphaproteobacteria</taxon>
        <taxon>Rhodospirillales</taxon>
        <taxon>Rhodospirillaceae</taxon>
        <taxon>Candidatus Endolissoclinum</taxon>
    </lineage>
</organism>
<comment type="similarity">
    <text evidence="4 6">Belongs to the GART family.</text>
</comment>
<dbReference type="STRING" id="1401328.P856_691"/>
<dbReference type="InterPro" id="IPR002376">
    <property type="entry name" value="Formyl_transf_N"/>
</dbReference>
<sequence>MSVRKRVGVLISGNGSNLQALIDASYEQEYPAKIALVISNKSNAFGLRRAAKAAIPTCIFENKAYSNRENLERDINLALHKADCDIVCLAGFMQIFSQKFAETWEGKILNIHPSLLPSFKGLHAQRQALEAGVKITGCTVHLVTAKVDDGPIILQAAVPVMDKDNEASLSARILEQEHQIYQKGLAILATGLIQIKGRRTFIAQASSNMQHQAFSC</sequence>
<dbReference type="Proteomes" id="UP000018700">
    <property type="component" value="Chromosome"/>
</dbReference>
<dbReference type="GO" id="GO:0006189">
    <property type="term" value="P:'de novo' IMP biosynthetic process"/>
    <property type="evidence" value="ECO:0007669"/>
    <property type="project" value="UniProtKB-UniRule"/>
</dbReference>
<dbReference type="SUPFAM" id="SSF53328">
    <property type="entry name" value="Formyltransferase"/>
    <property type="match status" value="1"/>
</dbReference>
<proteinExistence type="inferred from homology"/>
<comment type="function">
    <text evidence="6">Catalyzes the transfer of a formyl group from 10-formyltetrahydrofolate to 5-phospho-ribosyl-glycinamide (GAR), producing 5-phospho-ribosyl-N-formylglycinamide (FGAR) and tetrahydrofolate.</text>
</comment>
<dbReference type="OrthoDB" id="9806170at2"/>
<dbReference type="InterPro" id="IPR004607">
    <property type="entry name" value="GART"/>
</dbReference>
<feature type="binding site" evidence="6">
    <location>
        <position position="110"/>
    </location>
    <ligand>
        <name>(6R)-10-formyltetrahydrofolate</name>
        <dbReference type="ChEBI" id="CHEBI:195366"/>
    </ligand>
</feature>
<dbReference type="Gene3D" id="3.40.50.170">
    <property type="entry name" value="Formyl transferase, N-terminal domain"/>
    <property type="match status" value="1"/>
</dbReference>
<dbReference type="KEGG" id="efk:P856_691"/>
<feature type="active site" description="Proton donor" evidence="6">
    <location>
        <position position="112"/>
    </location>
</feature>
<dbReference type="CDD" id="cd08645">
    <property type="entry name" value="FMT_core_GART"/>
    <property type="match status" value="1"/>
</dbReference>
<feature type="binding site" evidence="6">
    <location>
        <position position="68"/>
    </location>
    <ligand>
        <name>(6R)-10-formyltetrahydrofolate</name>
        <dbReference type="ChEBI" id="CHEBI:195366"/>
    </ligand>
</feature>
<comment type="caution">
    <text evidence="6">Lacks conserved residue(s) required for the propagation of feature annotation.</text>
</comment>
<keyword evidence="3 6" id="KW-0658">Purine biosynthesis</keyword>
<evidence type="ECO:0000256" key="1">
    <source>
        <dbReference type="ARBA" id="ARBA00005054"/>
    </source>
</evidence>
<evidence type="ECO:0000256" key="4">
    <source>
        <dbReference type="ARBA" id="ARBA00038440"/>
    </source>
</evidence>
<evidence type="ECO:0000256" key="3">
    <source>
        <dbReference type="ARBA" id="ARBA00022755"/>
    </source>
</evidence>
<dbReference type="PANTHER" id="PTHR43369">
    <property type="entry name" value="PHOSPHORIBOSYLGLYCINAMIDE FORMYLTRANSFERASE"/>
    <property type="match status" value="1"/>
</dbReference>
<name>V9TW18_9PROT</name>
<accession>V9TW18</accession>
<dbReference type="EC" id="2.1.2.2" evidence="6"/>
<dbReference type="GO" id="GO:0005829">
    <property type="term" value="C:cytosol"/>
    <property type="evidence" value="ECO:0007669"/>
    <property type="project" value="TreeGrafter"/>
</dbReference>
<dbReference type="HAMAP" id="MF_01930">
    <property type="entry name" value="PurN"/>
    <property type="match status" value="1"/>
</dbReference>
<evidence type="ECO:0000259" key="7">
    <source>
        <dbReference type="Pfam" id="PF00551"/>
    </source>
</evidence>